<organism evidence="7 8">
    <name type="scientific">Runella rosea</name>
    <dbReference type="NCBI Taxonomy" id="2259595"/>
    <lineage>
        <taxon>Bacteria</taxon>
        <taxon>Pseudomonadati</taxon>
        <taxon>Bacteroidota</taxon>
        <taxon>Cytophagia</taxon>
        <taxon>Cytophagales</taxon>
        <taxon>Spirosomataceae</taxon>
        <taxon>Runella</taxon>
    </lineage>
</organism>
<dbReference type="GO" id="GO:0003735">
    <property type="term" value="F:structural constituent of ribosome"/>
    <property type="evidence" value="ECO:0007669"/>
    <property type="project" value="InterPro"/>
</dbReference>
<dbReference type="PANTHER" id="PTHR35534">
    <property type="entry name" value="50S RIBOSOMAL PROTEIN L32"/>
    <property type="match status" value="1"/>
</dbReference>
<dbReference type="KEGG" id="run:DR864_12410"/>
<dbReference type="Proteomes" id="UP000251993">
    <property type="component" value="Chromosome"/>
</dbReference>
<dbReference type="SUPFAM" id="SSF57829">
    <property type="entry name" value="Zn-binding ribosomal proteins"/>
    <property type="match status" value="1"/>
</dbReference>
<dbReference type="PANTHER" id="PTHR35534:SF1">
    <property type="entry name" value="LARGE RIBOSOMAL SUBUNIT PROTEIN BL32"/>
    <property type="match status" value="1"/>
</dbReference>
<evidence type="ECO:0000313" key="7">
    <source>
        <dbReference type="EMBL" id="AXE18499.1"/>
    </source>
</evidence>
<sequence>MAHPKRRHSSTRRDKRRTHDAIQGKALSTDPTTGEVHLMHRAHVFEGNLVYKGKVVVEGYKQV</sequence>
<accession>A0A344TIM8</accession>
<dbReference type="Pfam" id="PF01783">
    <property type="entry name" value="Ribosomal_L32p"/>
    <property type="match status" value="1"/>
</dbReference>
<protein>
    <recommendedName>
        <fullName evidence="4 5">Large ribosomal subunit protein bL32</fullName>
    </recommendedName>
</protein>
<dbReference type="NCBIfam" id="TIGR01031">
    <property type="entry name" value="rpmF_bact"/>
    <property type="match status" value="1"/>
</dbReference>
<evidence type="ECO:0000256" key="2">
    <source>
        <dbReference type="ARBA" id="ARBA00022980"/>
    </source>
</evidence>
<evidence type="ECO:0000256" key="3">
    <source>
        <dbReference type="ARBA" id="ARBA00023274"/>
    </source>
</evidence>
<reference evidence="7 8" key="1">
    <citation type="submission" date="2018-07" db="EMBL/GenBank/DDBJ databases">
        <title>Genome sequencing of Runella.</title>
        <authorList>
            <person name="Baek M.-G."/>
            <person name="Yi H."/>
        </authorList>
    </citation>
    <scope>NUCLEOTIDE SEQUENCE [LARGE SCALE GENOMIC DNA]</scope>
    <source>
        <strain evidence="7 8">HYN0085</strain>
    </source>
</reference>
<evidence type="ECO:0000313" key="8">
    <source>
        <dbReference type="Proteomes" id="UP000251993"/>
    </source>
</evidence>
<keyword evidence="2 5" id="KW-0689">Ribosomal protein</keyword>
<dbReference type="GO" id="GO:0015934">
    <property type="term" value="C:large ribosomal subunit"/>
    <property type="evidence" value="ECO:0007669"/>
    <property type="project" value="InterPro"/>
</dbReference>
<proteinExistence type="inferred from homology"/>
<evidence type="ECO:0000256" key="1">
    <source>
        <dbReference type="ARBA" id="ARBA00008560"/>
    </source>
</evidence>
<dbReference type="RefSeq" id="WP_114067282.1">
    <property type="nucleotide sequence ID" value="NZ_CP030850.1"/>
</dbReference>
<gene>
    <name evidence="5 7" type="primary">rpmF</name>
    <name evidence="7" type="ORF">DR864_12410</name>
</gene>
<dbReference type="GO" id="GO:0006412">
    <property type="term" value="P:translation"/>
    <property type="evidence" value="ECO:0007669"/>
    <property type="project" value="UniProtKB-UniRule"/>
</dbReference>
<dbReference type="AlphaFoldDB" id="A0A344TIM8"/>
<name>A0A344TIM8_9BACT</name>
<dbReference type="HAMAP" id="MF_00340">
    <property type="entry name" value="Ribosomal_bL32"/>
    <property type="match status" value="1"/>
</dbReference>
<feature type="region of interest" description="Disordered" evidence="6">
    <location>
        <begin position="1"/>
        <end position="32"/>
    </location>
</feature>
<comment type="similarity">
    <text evidence="1 5">Belongs to the bacterial ribosomal protein bL32 family.</text>
</comment>
<dbReference type="InterPro" id="IPR002677">
    <property type="entry name" value="Ribosomal_bL32"/>
</dbReference>
<dbReference type="InterPro" id="IPR011332">
    <property type="entry name" value="Ribosomal_zn-bd"/>
</dbReference>
<keyword evidence="8" id="KW-1185">Reference proteome</keyword>
<evidence type="ECO:0000256" key="6">
    <source>
        <dbReference type="SAM" id="MobiDB-lite"/>
    </source>
</evidence>
<dbReference type="InterPro" id="IPR044957">
    <property type="entry name" value="Ribosomal_bL32_bact"/>
</dbReference>
<evidence type="ECO:0000256" key="5">
    <source>
        <dbReference type="HAMAP-Rule" id="MF_00340"/>
    </source>
</evidence>
<keyword evidence="3 5" id="KW-0687">Ribonucleoprotein</keyword>
<evidence type="ECO:0000256" key="4">
    <source>
        <dbReference type="ARBA" id="ARBA00035178"/>
    </source>
</evidence>
<feature type="compositionally biased region" description="Basic residues" evidence="6">
    <location>
        <begin position="1"/>
        <end position="16"/>
    </location>
</feature>
<dbReference type="EMBL" id="CP030850">
    <property type="protein sequence ID" value="AXE18499.1"/>
    <property type="molecule type" value="Genomic_DNA"/>
</dbReference>